<evidence type="ECO:0000259" key="9">
    <source>
        <dbReference type="PROSITE" id="PS51171"/>
    </source>
</evidence>
<reference evidence="11 12" key="1">
    <citation type="submission" date="2019-02" db="EMBL/GenBank/DDBJ databases">
        <title>Deep-cultivation of Planctomycetes and their phenomic and genomic characterization uncovers novel biology.</title>
        <authorList>
            <person name="Wiegand S."/>
            <person name="Jogler M."/>
            <person name="Boedeker C."/>
            <person name="Pinto D."/>
            <person name="Vollmers J."/>
            <person name="Rivas-Marin E."/>
            <person name="Kohn T."/>
            <person name="Peeters S.H."/>
            <person name="Heuer A."/>
            <person name="Rast P."/>
            <person name="Oberbeckmann S."/>
            <person name="Bunk B."/>
            <person name="Jeske O."/>
            <person name="Meyerdierks A."/>
            <person name="Storesund J.E."/>
            <person name="Kallscheuer N."/>
            <person name="Luecker S."/>
            <person name="Lage O.M."/>
            <person name="Pohl T."/>
            <person name="Merkel B.J."/>
            <person name="Hornburger P."/>
            <person name="Mueller R.-W."/>
            <person name="Bruemmer F."/>
            <person name="Labrenz M."/>
            <person name="Spormann A.M."/>
            <person name="Op Den Camp H."/>
            <person name="Overmann J."/>
            <person name="Amann R."/>
            <person name="Jetten M.S.M."/>
            <person name="Mascher T."/>
            <person name="Medema M.H."/>
            <person name="Devos D.P."/>
            <person name="Kaster A.-K."/>
            <person name="Ovreas L."/>
            <person name="Rohde M."/>
            <person name="Galperin M.Y."/>
            <person name="Jogler C."/>
        </authorList>
    </citation>
    <scope>NUCLEOTIDE SEQUENCE [LARGE SCALE GENOMIC DNA]</scope>
    <source>
        <strain evidence="11 12">V7</strain>
    </source>
</reference>
<evidence type="ECO:0000256" key="5">
    <source>
        <dbReference type="ARBA" id="ARBA00023222"/>
    </source>
</evidence>
<evidence type="ECO:0000256" key="2">
    <source>
        <dbReference type="ARBA" id="ARBA00013147"/>
    </source>
</evidence>
<evidence type="ECO:0000256" key="6">
    <source>
        <dbReference type="ARBA" id="ARBA00023239"/>
    </source>
</evidence>
<dbReference type="EC" id="4.2.1.51" evidence="2"/>
<dbReference type="CDD" id="cd04905">
    <property type="entry name" value="ACT_CM-PDT"/>
    <property type="match status" value="1"/>
</dbReference>
<dbReference type="InterPro" id="IPR008242">
    <property type="entry name" value="Chor_mutase/pphenate_deHydtase"/>
</dbReference>
<comment type="pathway">
    <text evidence="1">Amino-acid biosynthesis; L-phenylalanine biosynthesis; phenylpyruvate from prephenate: step 1/1.</text>
</comment>
<dbReference type="GO" id="GO:0009094">
    <property type="term" value="P:L-phenylalanine biosynthetic process"/>
    <property type="evidence" value="ECO:0007669"/>
    <property type="project" value="UniProtKB-UniPathway"/>
</dbReference>
<dbReference type="NCBIfam" id="NF008865">
    <property type="entry name" value="PRK11898.1"/>
    <property type="match status" value="1"/>
</dbReference>
<evidence type="ECO:0000259" key="10">
    <source>
        <dbReference type="PROSITE" id="PS51671"/>
    </source>
</evidence>
<dbReference type="PROSITE" id="PS51671">
    <property type="entry name" value="ACT"/>
    <property type="match status" value="1"/>
</dbReference>
<dbReference type="PROSITE" id="PS00857">
    <property type="entry name" value="PREPHENATE_DEHYDR_1"/>
    <property type="match status" value="1"/>
</dbReference>
<dbReference type="UniPathway" id="UPA00121">
    <property type="reaction ID" value="UER00345"/>
</dbReference>
<feature type="domain" description="ACT" evidence="10">
    <location>
        <begin position="241"/>
        <end position="318"/>
    </location>
</feature>
<dbReference type="SUPFAM" id="SSF55021">
    <property type="entry name" value="ACT-like"/>
    <property type="match status" value="1"/>
</dbReference>
<protein>
    <recommendedName>
        <fullName evidence="2">prephenate dehydratase</fullName>
        <ecNumber evidence="2">4.2.1.51</ecNumber>
    </recommendedName>
</protein>
<comment type="caution">
    <text evidence="11">The sequence shown here is derived from an EMBL/GenBank/DDBJ whole genome shotgun (WGS) entry which is preliminary data.</text>
</comment>
<dbReference type="AlphaFoldDB" id="A0A5C6FHY8"/>
<dbReference type="InterPro" id="IPR002912">
    <property type="entry name" value="ACT_dom"/>
</dbReference>
<evidence type="ECO:0000313" key="11">
    <source>
        <dbReference type="EMBL" id="TWU61637.1"/>
    </source>
</evidence>
<dbReference type="PANTHER" id="PTHR21022">
    <property type="entry name" value="PREPHENATE DEHYDRATASE P PROTEIN"/>
    <property type="match status" value="1"/>
</dbReference>
<dbReference type="Gene3D" id="3.30.70.260">
    <property type="match status" value="1"/>
</dbReference>
<keyword evidence="4" id="KW-0057">Aromatic amino acid biosynthesis</keyword>
<name>A0A5C6FHY8_9PLAN</name>
<proteinExistence type="predicted"/>
<evidence type="ECO:0000256" key="8">
    <source>
        <dbReference type="PIRSR" id="PIRSR001500-2"/>
    </source>
</evidence>
<keyword evidence="6" id="KW-0456">Lyase</keyword>
<dbReference type="Pfam" id="PF00800">
    <property type="entry name" value="PDT"/>
    <property type="match status" value="1"/>
</dbReference>
<keyword evidence="5" id="KW-0584">Phenylalanine biosynthesis</keyword>
<accession>A0A5C6FHY8</accession>
<dbReference type="InterPro" id="IPR045865">
    <property type="entry name" value="ACT-like_dom_sf"/>
</dbReference>
<dbReference type="OrthoDB" id="9802281at2"/>
<evidence type="ECO:0000256" key="4">
    <source>
        <dbReference type="ARBA" id="ARBA00023141"/>
    </source>
</evidence>
<dbReference type="GO" id="GO:0005737">
    <property type="term" value="C:cytoplasm"/>
    <property type="evidence" value="ECO:0007669"/>
    <property type="project" value="TreeGrafter"/>
</dbReference>
<keyword evidence="3" id="KW-0028">Amino-acid biosynthesis</keyword>
<gene>
    <name evidence="11" type="primary">pheA</name>
    <name evidence="11" type="ORF">V7x_33250</name>
</gene>
<dbReference type="SUPFAM" id="SSF53850">
    <property type="entry name" value="Periplasmic binding protein-like II"/>
    <property type="match status" value="1"/>
</dbReference>
<dbReference type="RefSeq" id="WP_146414465.1">
    <property type="nucleotide sequence ID" value="NZ_SJPZ01000002.1"/>
</dbReference>
<evidence type="ECO:0000256" key="7">
    <source>
        <dbReference type="ARBA" id="ARBA00047848"/>
    </source>
</evidence>
<dbReference type="CDD" id="cd13630">
    <property type="entry name" value="PBP2_PDT_1"/>
    <property type="match status" value="1"/>
</dbReference>
<feature type="site" description="Essential for prephenate dehydratase activity" evidence="8">
    <location>
        <position position="222"/>
    </location>
</feature>
<organism evidence="11 12">
    <name type="scientific">Crateriforma conspicua</name>
    <dbReference type="NCBI Taxonomy" id="2527996"/>
    <lineage>
        <taxon>Bacteria</taxon>
        <taxon>Pseudomonadati</taxon>
        <taxon>Planctomycetota</taxon>
        <taxon>Planctomycetia</taxon>
        <taxon>Planctomycetales</taxon>
        <taxon>Planctomycetaceae</taxon>
        <taxon>Crateriforma</taxon>
    </lineage>
</organism>
<dbReference type="EMBL" id="SJPZ01000002">
    <property type="protein sequence ID" value="TWU61637.1"/>
    <property type="molecule type" value="Genomic_DNA"/>
</dbReference>
<dbReference type="Gene3D" id="3.40.190.10">
    <property type="entry name" value="Periplasmic binding protein-like II"/>
    <property type="match status" value="2"/>
</dbReference>
<evidence type="ECO:0000256" key="1">
    <source>
        <dbReference type="ARBA" id="ARBA00004741"/>
    </source>
</evidence>
<dbReference type="PROSITE" id="PS51171">
    <property type="entry name" value="PREPHENATE_DEHYDR_3"/>
    <property type="match status" value="1"/>
</dbReference>
<evidence type="ECO:0000256" key="3">
    <source>
        <dbReference type="ARBA" id="ARBA00022605"/>
    </source>
</evidence>
<sequence>MPSDNIAAIDTQIAQLIRRRGQLVTGGDAEIDAASVDAIHRHIRSVCDALLRPTNVCFLGPQFSYSHLAAIKYFGDAAQFTPVASIAAVFDAARRDPKSRGIVPIENSTDGRVVDTLGRMIHCDVSIIGEVALPIHHNLMSKTPRGEITEIHSKPQALSQCRRWLADQMSGARLVETNSTAGAAQLAAQRPGVAAVASFEAGRQYDLNIVAKNIEDNPNNVTRFVILGHDAPKPTGNDKTSLVCQVLHQPGKLADLMTTFKTHELNMTWIESFPIPGRPNEYFFFIEFDGHRDDANVKDALEQLESQASELKILGSYQKGDPAPS</sequence>
<dbReference type="Proteomes" id="UP000316476">
    <property type="component" value="Unassembled WGS sequence"/>
</dbReference>
<comment type="catalytic activity">
    <reaction evidence="7">
        <text>prephenate + H(+) = 3-phenylpyruvate + CO2 + H2O</text>
        <dbReference type="Rhea" id="RHEA:21648"/>
        <dbReference type="ChEBI" id="CHEBI:15377"/>
        <dbReference type="ChEBI" id="CHEBI:15378"/>
        <dbReference type="ChEBI" id="CHEBI:16526"/>
        <dbReference type="ChEBI" id="CHEBI:18005"/>
        <dbReference type="ChEBI" id="CHEBI:29934"/>
        <dbReference type="EC" id="4.2.1.51"/>
    </reaction>
</comment>
<evidence type="ECO:0000313" key="12">
    <source>
        <dbReference type="Proteomes" id="UP000316476"/>
    </source>
</evidence>
<feature type="domain" description="Prephenate dehydratase" evidence="9">
    <location>
        <begin position="55"/>
        <end position="229"/>
    </location>
</feature>
<dbReference type="GO" id="GO:0004664">
    <property type="term" value="F:prephenate dehydratase activity"/>
    <property type="evidence" value="ECO:0007669"/>
    <property type="project" value="UniProtKB-EC"/>
</dbReference>
<dbReference type="PANTHER" id="PTHR21022:SF19">
    <property type="entry name" value="PREPHENATE DEHYDRATASE-RELATED"/>
    <property type="match status" value="1"/>
</dbReference>
<dbReference type="InterPro" id="IPR018528">
    <property type="entry name" value="Preph_deHydtase_CS"/>
</dbReference>
<dbReference type="PIRSF" id="PIRSF001500">
    <property type="entry name" value="Chor_mut_pdt_Ppr"/>
    <property type="match status" value="1"/>
</dbReference>
<dbReference type="InterPro" id="IPR001086">
    <property type="entry name" value="Preph_deHydtase"/>
</dbReference>